<sequence length="206" mass="22178">MFATAKAQIIKLLKMKKIALNLLSLAVATTLFVGCSTDTLTEENSSLNATATVFEGQDIQQNQLVGTWMIESMTSNIAVDLDANGSSSVDLLTETTCFDGMYFDFNAEGIVETEQGRISVLEDRVECDGSGVYTAGYEVSGNTLSVTAEINGQTVTLTKTIGLSSDASGEYLHVAIEDYEVEQIVSDPGNTVASDIERIEIVYKKQ</sequence>
<feature type="signal peptide" evidence="1">
    <location>
        <begin position="1"/>
        <end position="33"/>
    </location>
</feature>
<feature type="domain" description="Lipocalin-like" evidence="2">
    <location>
        <begin position="64"/>
        <end position="159"/>
    </location>
</feature>
<evidence type="ECO:0000313" key="4">
    <source>
        <dbReference type="Proteomes" id="UP000199448"/>
    </source>
</evidence>
<proteinExistence type="predicted"/>
<feature type="chain" id="PRO_5011674089" evidence="1">
    <location>
        <begin position="34"/>
        <end position="206"/>
    </location>
</feature>
<dbReference type="InterPro" id="IPR024311">
    <property type="entry name" value="Lipocalin-like"/>
</dbReference>
<reference evidence="3 4" key="1">
    <citation type="submission" date="2016-10" db="EMBL/GenBank/DDBJ databases">
        <authorList>
            <person name="de Groot N.N."/>
        </authorList>
    </citation>
    <scope>NUCLEOTIDE SEQUENCE [LARGE SCALE GENOMIC DNA]</scope>
    <source>
        <strain evidence="3 4">DSM 23553</strain>
    </source>
</reference>
<evidence type="ECO:0000259" key="2">
    <source>
        <dbReference type="Pfam" id="PF13648"/>
    </source>
</evidence>
<organism evidence="3 4">
    <name type="scientific">Salinimicrobium catena</name>
    <dbReference type="NCBI Taxonomy" id="390640"/>
    <lineage>
        <taxon>Bacteria</taxon>
        <taxon>Pseudomonadati</taxon>
        <taxon>Bacteroidota</taxon>
        <taxon>Flavobacteriia</taxon>
        <taxon>Flavobacteriales</taxon>
        <taxon>Flavobacteriaceae</taxon>
        <taxon>Salinimicrobium</taxon>
    </lineage>
</organism>
<gene>
    <name evidence="3" type="ORF">SAMN04488034_101178</name>
</gene>
<dbReference type="OrthoDB" id="1144836at2"/>
<evidence type="ECO:0000313" key="3">
    <source>
        <dbReference type="EMBL" id="SEE28125.1"/>
    </source>
</evidence>
<dbReference type="EMBL" id="FNUG01000001">
    <property type="protein sequence ID" value="SEE28125.1"/>
    <property type="molecule type" value="Genomic_DNA"/>
</dbReference>
<keyword evidence="4" id="KW-1185">Reference proteome</keyword>
<keyword evidence="1" id="KW-0732">Signal</keyword>
<accession>A0A1H5HJZ5</accession>
<dbReference type="AlphaFoldDB" id="A0A1H5HJZ5"/>
<dbReference type="Proteomes" id="UP000199448">
    <property type="component" value="Unassembled WGS sequence"/>
</dbReference>
<evidence type="ECO:0000256" key="1">
    <source>
        <dbReference type="SAM" id="SignalP"/>
    </source>
</evidence>
<dbReference type="Pfam" id="PF13648">
    <property type="entry name" value="Lipocalin_4"/>
    <property type="match status" value="1"/>
</dbReference>
<name>A0A1H5HJZ5_9FLAO</name>
<protein>
    <submittedName>
        <fullName evidence="3">Lipocalin-like domain-containing protein</fullName>
    </submittedName>
</protein>
<dbReference type="PROSITE" id="PS51257">
    <property type="entry name" value="PROKAR_LIPOPROTEIN"/>
    <property type="match status" value="1"/>
</dbReference>